<name>A0ABN7XCN4_GIGMA</name>
<reference evidence="1 2" key="1">
    <citation type="submission" date="2021-06" db="EMBL/GenBank/DDBJ databases">
        <authorList>
            <person name="Kallberg Y."/>
            <person name="Tangrot J."/>
            <person name="Rosling A."/>
        </authorList>
    </citation>
    <scope>NUCLEOTIDE SEQUENCE [LARGE SCALE GENOMIC DNA]</scope>
    <source>
        <strain evidence="1 2">120-4 pot B 10/14</strain>
    </source>
</reference>
<proteinExistence type="predicted"/>
<gene>
    <name evidence="1" type="ORF">GMARGA_LOCUS40625</name>
</gene>
<keyword evidence="2" id="KW-1185">Reference proteome</keyword>
<sequence length="130" mass="14810">PTLVSAPLSANQYQLASNLTFPLWQPFHSLVSLNNQFQNEILYMFPCVSCSHCSILMFPVQAKWVVHKINIDYDLCRAFPHLSLIENPNKENYIAVCSSCTFATKRHNAPTLAPIPDALANVPMFHRHWL</sequence>
<dbReference type="Proteomes" id="UP000789901">
    <property type="component" value="Unassembled WGS sequence"/>
</dbReference>
<feature type="non-terminal residue" evidence="1">
    <location>
        <position position="1"/>
    </location>
</feature>
<evidence type="ECO:0000313" key="2">
    <source>
        <dbReference type="Proteomes" id="UP000789901"/>
    </source>
</evidence>
<protein>
    <submittedName>
        <fullName evidence="1">19130_t:CDS:1</fullName>
    </submittedName>
</protein>
<organism evidence="1 2">
    <name type="scientific">Gigaspora margarita</name>
    <dbReference type="NCBI Taxonomy" id="4874"/>
    <lineage>
        <taxon>Eukaryota</taxon>
        <taxon>Fungi</taxon>
        <taxon>Fungi incertae sedis</taxon>
        <taxon>Mucoromycota</taxon>
        <taxon>Glomeromycotina</taxon>
        <taxon>Glomeromycetes</taxon>
        <taxon>Diversisporales</taxon>
        <taxon>Gigasporaceae</taxon>
        <taxon>Gigaspora</taxon>
    </lineage>
</organism>
<comment type="caution">
    <text evidence="1">The sequence shown here is derived from an EMBL/GenBank/DDBJ whole genome shotgun (WGS) entry which is preliminary data.</text>
</comment>
<accession>A0ABN7XCN4</accession>
<dbReference type="EMBL" id="CAJVQB010104982">
    <property type="protein sequence ID" value="CAG8851228.1"/>
    <property type="molecule type" value="Genomic_DNA"/>
</dbReference>
<evidence type="ECO:0000313" key="1">
    <source>
        <dbReference type="EMBL" id="CAG8851228.1"/>
    </source>
</evidence>